<evidence type="ECO:0000313" key="2">
    <source>
        <dbReference type="Proteomes" id="UP000315095"/>
    </source>
</evidence>
<sequence length="155" mass="17347">MQTHWLWQDQDYISFDYADAYARITDFVEYVPNVQFEPEIMRLAHLAANTAPVPAAQLSTIATTADTLVAAETAWGHTVHGQLVHLYVGVTLGLCGRADEAWAMFLSINDEHNLPRMDLLEPFSAGPVAFRHRAHELVAAKRQILRLPALGHDPF</sequence>
<dbReference type="AlphaFoldDB" id="A0A4P5NPV1"/>
<name>A0A4P5NPV1_9PROT</name>
<comment type="caution">
    <text evidence="1">The sequence shown here is derived from an EMBL/GenBank/DDBJ whole genome shotgun (WGS) entry which is preliminary data.</text>
</comment>
<proteinExistence type="predicted"/>
<keyword evidence="2" id="KW-1185">Reference proteome</keyword>
<dbReference type="Proteomes" id="UP000315095">
    <property type="component" value="Unassembled WGS sequence"/>
</dbReference>
<organism evidence="1 2">
    <name type="scientific">Komagataeibacter diospyri</name>
    <dbReference type="NCBI Taxonomy" id="1932662"/>
    <lineage>
        <taxon>Bacteria</taxon>
        <taxon>Pseudomonadati</taxon>
        <taxon>Pseudomonadota</taxon>
        <taxon>Alphaproteobacteria</taxon>
        <taxon>Acetobacterales</taxon>
        <taxon>Acetobacteraceae</taxon>
        <taxon>Komagataeibacter</taxon>
    </lineage>
</organism>
<protein>
    <submittedName>
        <fullName evidence="1">Uncharacterized protein</fullName>
    </submittedName>
</protein>
<reference evidence="2" key="1">
    <citation type="submission" date="2017-01" db="EMBL/GenBank/DDBJ databases">
        <title>Komagataeibacter sp. MSKU9 whole genome sequencing project.</title>
        <authorList>
            <person name="Matsutani M."/>
            <person name="Naloka K."/>
            <person name="Theeragool G."/>
            <person name="Yakushi T."/>
            <person name="Matsushita K."/>
        </authorList>
    </citation>
    <scope>NUCLEOTIDE SEQUENCE [LARGE SCALE GENOMIC DNA]</scope>
    <source>
        <strain evidence="2">MSKU9</strain>
    </source>
</reference>
<dbReference type="EMBL" id="BDLU01000015">
    <property type="protein sequence ID" value="GCE82477.1"/>
    <property type="molecule type" value="Genomic_DNA"/>
</dbReference>
<accession>A0A4P5NPV1</accession>
<evidence type="ECO:0000313" key="1">
    <source>
        <dbReference type="EMBL" id="GCE82477.1"/>
    </source>
</evidence>
<gene>
    <name evidence="1" type="ORF">MSKU9_0618</name>
</gene>